<dbReference type="Gene3D" id="3.40.50.2300">
    <property type="match status" value="2"/>
</dbReference>
<evidence type="ECO:0000313" key="10">
    <source>
        <dbReference type="Proteomes" id="UP000628710"/>
    </source>
</evidence>
<dbReference type="RefSeq" id="WP_199468228.1">
    <property type="nucleotide sequence ID" value="NZ_JAEMNX010000009.1"/>
</dbReference>
<keyword evidence="6" id="KW-0449">Lipoprotein</keyword>
<dbReference type="Proteomes" id="UP000628710">
    <property type="component" value="Unassembled WGS sequence"/>
</dbReference>
<evidence type="ECO:0000256" key="7">
    <source>
        <dbReference type="SAM" id="SignalP"/>
    </source>
</evidence>
<evidence type="ECO:0000256" key="2">
    <source>
        <dbReference type="ARBA" id="ARBA00008610"/>
    </source>
</evidence>
<comment type="caution">
    <text evidence="9">The sequence shown here is derived from an EMBL/GenBank/DDBJ whole genome shotgun (WGS) entry which is preliminary data.</text>
</comment>
<evidence type="ECO:0000256" key="1">
    <source>
        <dbReference type="ARBA" id="ARBA00004193"/>
    </source>
</evidence>
<evidence type="ECO:0000256" key="6">
    <source>
        <dbReference type="ARBA" id="ARBA00023288"/>
    </source>
</evidence>
<evidence type="ECO:0000313" key="9">
    <source>
        <dbReference type="EMBL" id="MBJ7537933.1"/>
    </source>
</evidence>
<reference evidence="9" key="1">
    <citation type="submission" date="2020-12" db="EMBL/GenBank/DDBJ databases">
        <title>Marinomonas arctica sp. nov., a psychrotolerant bacterium isolated from the Arctic.</title>
        <authorList>
            <person name="Zhang Y."/>
        </authorList>
    </citation>
    <scope>NUCLEOTIDE SEQUENCE</scope>
    <source>
        <strain evidence="9">C1424</strain>
    </source>
</reference>
<sequence>MKGIFLASVTALAISASIAQAADIKPAVVYDQAGKFDKSFNEGVYNGIKRYTADTSIQVREFEPKNEAQVEQGLRRLAKRGYSPIVAVGFSMTSAVEKVAKDFPNIHFSIIDGVIDLPNVQSIVFKEQEGSFLVGALAAMKSTTHTVGFVGGMDIPLIRRFGCGYEQGAKYITADATVIQNMTGSTGAAFNDPTKGSELAKSQFSQGADVVFAAAGGTGIGVYQAAKDSGKLAIGVDSNQNHIQPGTMLTSMVKRVDQAAYNAYEAAQTGTWKPGFMVLGLAEGGVDWALDDNNANLITDDMKAKMKDISAKIVSGDIKVHDYMSDNTCNY</sequence>
<dbReference type="SUPFAM" id="SSF53822">
    <property type="entry name" value="Periplasmic binding protein-like I"/>
    <property type="match status" value="1"/>
</dbReference>
<proteinExistence type="inferred from homology"/>
<dbReference type="Pfam" id="PF02608">
    <property type="entry name" value="Bmp"/>
    <property type="match status" value="1"/>
</dbReference>
<dbReference type="GO" id="GO:0005886">
    <property type="term" value="C:plasma membrane"/>
    <property type="evidence" value="ECO:0007669"/>
    <property type="project" value="UniProtKB-SubCell"/>
</dbReference>
<evidence type="ECO:0000259" key="8">
    <source>
        <dbReference type="Pfam" id="PF02608"/>
    </source>
</evidence>
<dbReference type="AlphaFoldDB" id="A0A934JQH3"/>
<keyword evidence="10" id="KW-1185">Reference proteome</keyword>
<keyword evidence="3" id="KW-1003">Cell membrane</keyword>
<dbReference type="PANTHER" id="PTHR34296">
    <property type="entry name" value="TRANSCRIPTIONAL ACTIVATOR PROTEIN MED"/>
    <property type="match status" value="1"/>
</dbReference>
<gene>
    <name evidence="9" type="ORF">I8J31_09640</name>
</gene>
<comment type="similarity">
    <text evidence="2">Belongs to the BMP lipoprotein family.</text>
</comment>
<keyword evidence="4 7" id="KW-0732">Signal</keyword>
<feature type="signal peptide" evidence="7">
    <location>
        <begin position="1"/>
        <end position="21"/>
    </location>
</feature>
<dbReference type="InterPro" id="IPR050957">
    <property type="entry name" value="BMP_lipoprotein"/>
</dbReference>
<dbReference type="PANTHER" id="PTHR34296:SF2">
    <property type="entry name" value="ABC TRANSPORTER GUANOSINE-BINDING PROTEIN NUPN"/>
    <property type="match status" value="1"/>
</dbReference>
<dbReference type="InterPro" id="IPR003760">
    <property type="entry name" value="PnrA-like"/>
</dbReference>
<evidence type="ECO:0000256" key="4">
    <source>
        <dbReference type="ARBA" id="ARBA00022729"/>
    </source>
</evidence>
<dbReference type="EMBL" id="JAEMNX010000009">
    <property type="protein sequence ID" value="MBJ7537933.1"/>
    <property type="molecule type" value="Genomic_DNA"/>
</dbReference>
<feature type="chain" id="PRO_5037657628" evidence="7">
    <location>
        <begin position="22"/>
        <end position="331"/>
    </location>
</feature>
<keyword evidence="5" id="KW-0472">Membrane</keyword>
<accession>A0A934JQH3</accession>
<dbReference type="CDD" id="cd06354">
    <property type="entry name" value="PBP1_PrnA-like"/>
    <property type="match status" value="1"/>
</dbReference>
<evidence type="ECO:0000256" key="5">
    <source>
        <dbReference type="ARBA" id="ARBA00023136"/>
    </source>
</evidence>
<protein>
    <submittedName>
        <fullName evidence="9">BMP family ABC transporter substrate-binding protein</fullName>
    </submittedName>
</protein>
<feature type="domain" description="ABC transporter substrate-binding protein PnrA-like" evidence="8">
    <location>
        <begin position="27"/>
        <end position="321"/>
    </location>
</feature>
<organism evidence="9 10">
    <name type="scientific">Marinomonas transparens</name>
    <dbReference type="NCBI Taxonomy" id="2795388"/>
    <lineage>
        <taxon>Bacteria</taxon>
        <taxon>Pseudomonadati</taxon>
        <taxon>Pseudomonadota</taxon>
        <taxon>Gammaproteobacteria</taxon>
        <taxon>Oceanospirillales</taxon>
        <taxon>Oceanospirillaceae</taxon>
        <taxon>Marinomonas</taxon>
    </lineage>
</organism>
<dbReference type="InterPro" id="IPR028082">
    <property type="entry name" value="Peripla_BP_I"/>
</dbReference>
<evidence type="ECO:0000256" key="3">
    <source>
        <dbReference type="ARBA" id="ARBA00022475"/>
    </source>
</evidence>
<name>A0A934JQH3_9GAMM</name>
<comment type="subcellular location">
    <subcellularLocation>
        <location evidence="1">Cell membrane</location>
        <topology evidence="1">Lipid-anchor</topology>
    </subcellularLocation>
</comment>